<feature type="domain" description="VOC" evidence="2">
    <location>
        <begin position="4"/>
        <end position="130"/>
    </location>
</feature>
<sequence length="190" mass="21640">MITRIDHVSLAVRDYEAAKTFFENVFGAVSGAVMEDTSLHYLWHMFTLGDMSRLELITPAGEPSFLKNFLAEKAGGVHHITLETDDIHGVMRRLEANNVPYFGFNENEIWSELFIHPKNAFGVLIQIEQPGPQYHVVEPVKRPQGKRFKVKSTENGCELRLHHPGGVELKLDLTKEEIRDLMQDLQDGLE</sequence>
<dbReference type="InterPro" id="IPR051785">
    <property type="entry name" value="MMCE/EMCE_epimerase"/>
</dbReference>
<dbReference type="PANTHER" id="PTHR43048">
    <property type="entry name" value="METHYLMALONYL-COA EPIMERASE"/>
    <property type="match status" value="1"/>
</dbReference>
<evidence type="ECO:0000313" key="3">
    <source>
        <dbReference type="EMBL" id="RJP16684.1"/>
    </source>
</evidence>
<dbReference type="GO" id="GO:0046872">
    <property type="term" value="F:metal ion binding"/>
    <property type="evidence" value="ECO:0007669"/>
    <property type="project" value="UniProtKB-KW"/>
</dbReference>
<name>A0A3A4NM58_ABYX5</name>
<dbReference type="GO" id="GO:0004493">
    <property type="term" value="F:methylmalonyl-CoA epimerase activity"/>
    <property type="evidence" value="ECO:0007669"/>
    <property type="project" value="TreeGrafter"/>
</dbReference>
<protein>
    <recommendedName>
        <fullName evidence="2">VOC domain-containing protein</fullName>
    </recommendedName>
</protein>
<dbReference type="PROSITE" id="PS51819">
    <property type="entry name" value="VOC"/>
    <property type="match status" value="1"/>
</dbReference>
<evidence type="ECO:0000256" key="1">
    <source>
        <dbReference type="ARBA" id="ARBA00022723"/>
    </source>
</evidence>
<dbReference type="GO" id="GO:0046491">
    <property type="term" value="P:L-methylmalonyl-CoA metabolic process"/>
    <property type="evidence" value="ECO:0007669"/>
    <property type="project" value="TreeGrafter"/>
</dbReference>
<gene>
    <name evidence="3" type="ORF">C4520_18040</name>
</gene>
<dbReference type="AlphaFoldDB" id="A0A3A4NM58"/>
<keyword evidence="1" id="KW-0479">Metal-binding</keyword>
<evidence type="ECO:0000259" key="2">
    <source>
        <dbReference type="PROSITE" id="PS51819"/>
    </source>
</evidence>
<organism evidence="3 4">
    <name type="scientific">Abyssobacteria bacterium (strain SURF_5)</name>
    <dbReference type="NCBI Taxonomy" id="2093360"/>
    <lineage>
        <taxon>Bacteria</taxon>
        <taxon>Pseudomonadati</taxon>
        <taxon>Candidatus Hydrogenedentota</taxon>
        <taxon>Candidatus Abyssobacteria</taxon>
    </lineage>
</organism>
<dbReference type="Pfam" id="PF13669">
    <property type="entry name" value="Glyoxalase_4"/>
    <property type="match status" value="1"/>
</dbReference>
<dbReference type="Proteomes" id="UP000265882">
    <property type="component" value="Unassembled WGS sequence"/>
</dbReference>
<comment type="caution">
    <text evidence="3">The sequence shown here is derived from an EMBL/GenBank/DDBJ whole genome shotgun (WGS) entry which is preliminary data.</text>
</comment>
<dbReference type="InterPro" id="IPR037523">
    <property type="entry name" value="VOC_core"/>
</dbReference>
<accession>A0A3A4NM58</accession>
<dbReference type="SUPFAM" id="SSF54593">
    <property type="entry name" value="Glyoxalase/Bleomycin resistance protein/Dihydroxybiphenyl dioxygenase"/>
    <property type="match status" value="1"/>
</dbReference>
<proteinExistence type="predicted"/>
<dbReference type="Gene3D" id="3.10.180.10">
    <property type="entry name" value="2,3-Dihydroxybiphenyl 1,2-Dioxygenase, domain 1"/>
    <property type="match status" value="1"/>
</dbReference>
<dbReference type="PANTHER" id="PTHR43048:SF3">
    <property type="entry name" value="METHYLMALONYL-COA EPIMERASE, MITOCHONDRIAL"/>
    <property type="match status" value="1"/>
</dbReference>
<dbReference type="InterPro" id="IPR029068">
    <property type="entry name" value="Glyas_Bleomycin-R_OHBP_Dase"/>
</dbReference>
<evidence type="ECO:0000313" key="4">
    <source>
        <dbReference type="Proteomes" id="UP000265882"/>
    </source>
</evidence>
<reference evidence="3 4" key="1">
    <citation type="journal article" date="2017" name="ISME J.">
        <title>Energy and carbon metabolisms in a deep terrestrial subsurface fluid microbial community.</title>
        <authorList>
            <person name="Momper L."/>
            <person name="Jungbluth S.P."/>
            <person name="Lee M.D."/>
            <person name="Amend J.P."/>
        </authorList>
    </citation>
    <scope>NUCLEOTIDE SEQUENCE [LARGE SCALE GENOMIC DNA]</scope>
    <source>
        <strain evidence="3">SURF_5</strain>
    </source>
</reference>
<dbReference type="EMBL" id="QZKU01000124">
    <property type="protein sequence ID" value="RJP16684.1"/>
    <property type="molecule type" value="Genomic_DNA"/>
</dbReference>